<dbReference type="RefSeq" id="WP_188440455.1">
    <property type="nucleotide sequence ID" value="NZ_BMFD01000003.1"/>
</dbReference>
<evidence type="ECO:0000313" key="1">
    <source>
        <dbReference type="EMBL" id="GGC33660.1"/>
    </source>
</evidence>
<comment type="caution">
    <text evidence="1">The sequence shown here is derived from an EMBL/GenBank/DDBJ whole genome shotgun (WGS) entry which is preliminary data.</text>
</comment>
<keyword evidence="2" id="KW-1185">Reference proteome</keyword>
<dbReference type="Proteomes" id="UP000635885">
    <property type="component" value="Unassembled WGS sequence"/>
</dbReference>
<dbReference type="EMBL" id="BMFD01000003">
    <property type="protein sequence ID" value="GGC33660.1"/>
    <property type="molecule type" value="Genomic_DNA"/>
</dbReference>
<organism evidence="1 2">
    <name type="scientific">Belliella aquatica</name>
    <dbReference type="NCBI Taxonomy" id="1323734"/>
    <lineage>
        <taxon>Bacteria</taxon>
        <taxon>Pseudomonadati</taxon>
        <taxon>Bacteroidota</taxon>
        <taxon>Cytophagia</taxon>
        <taxon>Cytophagales</taxon>
        <taxon>Cyclobacteriaceae</taxon>
        <taxon>Belliella</taxon>
    </lineage>
</organism>
<name>A0ABQ1M4T7_9BACT</name>
<evidence type="ECO:0000313" key="2">
    <source>
        <dbReference type="Proteomes" id="UP000635885"/>
    </source>
</evidence>
<dbReference type="Pfam" id="PF09720">
    <property type="entry name" value="Unstab_antitox"/>
    <property type="match status" value="1"/>
</dbReference>
<evidence type="ECO:0008006" key="3">
    <source>
        <dbReference type="Google" id="ProtNLM"/>
    </source>
</evidence>
<reference evidence="2" key="1">
    <citation type="journal article" date="2019" name="Int. J. Syst. Evol. Microbiol.">
        <title>The Global Catalogue of Microorganisms (GCM) 10K type strain sequencing project: providing services to taxonomists for standard genome sequencing and annotation.</title>
        <authorList>
            <consortium name="The Broad Institute Genomics Platform"/>
            <consortium name="The Broad Institute Genome Sequencing Center for Infectious Disease"/>
            <person name="Wu L."/>
            <person name="Ma J."/>
        </authorList>
    </citation>
    <scope>NUCLEOTIDE SEQUENCE [LARGE SCALE GENOMIC DNA]</scope>
    <source>
        <strain evidence="2">CGMCC 1.12479</strain>
    </source>
</reference>
<proteinExistence type="predicted"/>
<dbReference type="InterPro" id="IPR013406">
    <property type="entry name" value="CHP02574_addiction_mod"/>
</dbReference>
<sequence length="79" mass="9270">MDIQSLKLDLINWLTNLQDKAILKQLQGLKEQDKNSILLSADQESELERRIQHYENGDSKFSSWEDVKQRVKDKAKDVL</sequence>
<accession>A0ABQ1M4T7</accession>
<gene>
    <name evidence="1" type="ORF">GCM10010993_10610</name>
</gene>
<protein>
    <recommendedName>
        <fullName evidence="3">Addiction module component</fullName>
    </recommendedName>
</protein>